<reference evidence="2 3" key="1">
    <citation type="journal article" date="2024" name="Nat. Commun.">
        <title>Phylogenomics reveals the evolutionary origins of lichenization in chlorophyte algae.</title>
        <authorList>
            <person name="Puginier C."/>
            <person name="Libourel C."/>
            <person name="Otte J."/>
            <person name="Skaloud P."/>
            <person name="Haon M."/>
            <person name="Grisel S."/>
            <person name="Petersen M."/>
            <person name="Berrin J.G."/>
            <person name="Delaux P.M."/>
            <person name="Dal Grande F."/>
            <person name="Keller J."/>
        </authorList>
    </citation>
    <scope>NUCLEOTIDE SEQUENCE [LARGE SCALE GENOMIC DNA]</scope>
    <source>
        <strain evidence="2 3">SAG 2043</strain>
    </source>
</reference>
<dbReference type="AlphaFoldDB" id="A0AAW1P0R1"/>
<keyword evidence="3" id="KW-1185">Reference proteome</keyword>
<sequence>MMPSVLVQHEGGGVGYGDVDMRGGGAGGDPSGQTVDLVGTGSEDVRLDETLDPTGIVATAIVETLMLETFDMAELLHDAFADALTPEDAAEIESADARMHGGHVPKDGIGARAQVSITVRP</sequence>
<evidence type="ECO:0000256" key="1">
    <source>
        <dbReference type="SAM" id="MobiDB-lite"/>
    </source>
</evidence>
<feature type="region of interest" description="Disordered" evidence="1">
    <location>
        <begin position="16"/>
        <end position="38"/>
    </location>
</feature>
<protein>
    <submittedName>
        <fullName evidence="2">Uncharacterized protein</fullName>
    </submittedName>
</protein>
<evidence type="ECO:0000313" key="3">
    <source>
        <dbReference type="Proteomes" id="UP001489004"/>
    </source>
</evidence>
<name>A0AAW1P0R1_9CHLO</name>
<accession>A0AAW1P0R1</accession>
<gene>
    <name evidence="2" type="ORF">WJX72_006619</name>
</gene>
<proteinExistence type="predicted"/>
<comment type="caution">
    <text evidence="2">The sequence shown here is derived from an EMBL/GenBank/DDBJ whole genome shotgun (WGS) entry which is preliminary data.</text>
</comment>
<dbReference type="EMBL" id="JALJOR010000026">
    <property type="protein sequence ID" value="KAK9802952.1"/>
    <property type="molecule type" value="Genomic_DNA"/>
</dbReference>
<organism evidence="2 3">
    <name type="scientific">[Myrmecia] bisecta</name>
    <dbReference type="NCBI Taxonomy" id="41462"/>
    <lineage>
        <taxon>Eukaryota</taxon>
        <taxon>Viridiplantae</taxon>
        <taxon>Chlorophyta</taxon>
        <taxon>core chlorophytes</taxon>
        <taxon>Trebouxiophyceae</taxon>
        <taxon>Trebouxiales</taxon>
        <taxon>Trebouxiaceae</taxon>
        <taxon>Myrmecia</taxon>
    </lineage>
</organism>
<dbReference type="Proteomes" id="UP001489004">
    <property type="component" value="Unassembled WGS sequence"/>
</dbReference>
<feature type="compositionally biased region" description="Gly residues" evidence="1">
    <location>
        <begin position="16"/>
        <end position="30"/>
    </location>
</feature>
<evidence type="ECO:0000313" key="2">
    <source>
        <dbReference type="EMBL" id="KAK9802952.1"/>
    </source>
</evidence>